<evidence type="ECO:0000259" key="5">
    <source>
        <dbReference type="PROSITE" id="PS50041"/>
    </source>
</evidence>
<dbReference type="Proteomes" id="UP000321085">
    <property type="component" value="Unassembled WGS sequence"/>
</dbReference>
<dbReference type="PROSITE" id="PS50041">
    <property type="entry name" value="C_TYPE_LECTIN_2"/>
    <property type="match status" value="1"/>
</dbReference>
<dbReference type="SUPFAM" id="SSF51120">
    <property type="entry name" value="beta-Roll"/>
    <property type="match status" value="1"/>
</dbReference>
<evidence type="ECO:0000256" key="3">
    <source>
        <dbReference type="ARBA" id="ARBA00022525"/>
    </source>
</evidence>
<comment type="caution">
    <text evidence="6">The sequence shown here is derived from an EMBL/GenBank/DDBJ whole genome shotgun (WGS) entry which is preliminary data.</text>
</comment>
<reference evidence="6 7" key="1">
    <citation type="submission" date="2019-07" db="EMBL/GenBank/DDBJ databases">
        <title>Whole genome shotgun sequence of Microvirga aerophila NBRC 106136.</title>
        <authorList>
            <person name="Hosoyama A."/>
            <person name="Uohara A."/>
            <person name="Ohji S."/>
            <person name="Ichikawa N."/>
        </authorList>
    </citation>
    <scope>NUCLEOTIDE SEQUENCE [LARGE SCALE GENOMIC DNA]</scope>
    <source>
        <strain evidence="6 7">NBRC 106136</strain>
    </source>
</reference>
<dbReference type="EMBL" id="BJYU01000049">
    <property type="protein sequence ID" value="GEO15829.1"/>
    <property type="molecule type" value="Genomic_DNA"/>
</dbReference>
<evidence type="ECO:0000313" key="6">
    <source>
        <dbReference type="EMBL" id="GEO15829.1"/>
    </source>
</evidence>
<keyword evidence="3" id="KW-0964">Secreted</keyword>
<organism evidence="6 7">
    <name type="scientific">Microvirga aerophila</name>
    <dbReference type="NCBI Taxonomy" id="670291"/>
    <lineage>
        <taxon>Bacteria</taxon>
        <taxon>Pseudomonadati</taxon>
        <taxon>Pseudomonadota</taxon>
        <taxon>Alphaproteobacteria</taxon>
        <taxon>Hyphomicrobiales</taxon>
        <taxon>Methylobacteriaceae</taxon>
        <taxon>Microvirga</taxon>
    </lineage>
</organism>
<keyword evidence="4" id="KW-0677">Repeat</keyword>
<sequence>MAKLNFGGHTYLVVTKALDWFSAEANAEAKGGHLVKIDSARENSAVFNFLMKESASWSKHYIAPDGGGAEYVWIGASDFAEEGQWHWADGSSLKYSKWGRAEPDDYQDQDGAAIGLEAWPKSKGNLGQAGEWNDVDVTNGLFSLIEYDGIAGGSGTDKIIGTTKADTLMGLGGNDILTGGKGKDAFVFNTKLSRKSNLDKVTDFNVKDDTIRLDDAVFKSLAPGKLSVDSFHTGSGAHDADDRIIYDSKKGALFYDADGDGAEAQIQFATLSKNLKMTGADFLVI</sequence>
<comment type="subcellular location">
    <subcellularLocation>
        <location evidence="2">Secreted</location>
    </subcellularLocation>
</comment>
<dbReference type="SMART" id="SM00034">
    <property type="entry name" value="CLECT"/>
    <property type="match status" value="1"/>
</dbReference>
<dbReference type="InterPro" id="IPR011049">
    <property type="entry name" value="Serralysin-like_metalloprot_C"/>
</dbReference>
<gene>
    <name evidence="6" type="ORF">MAE02_35250</name>
</gene>
<dbReference type="InterPro" id="IPR001304">
    <property type="entry name" value="C-type_lectin-like"/>
</dbReference>
<name>A0A512BV44_9HYPH</name>
<dbReference type="SUPFAM" id="SSF56436">
    <property type="entry name" value="C-type lectin-like"/>
    <property type="match status" value="1"/>
</dbReference>
<comment type="cofactor">
    <cofactor evidence="1">
        <name>Ca(2+)</name>
        <dbReference type="ChEBI" id="CHEBI:29108"/>
    </cofactor>
</comment>
<dbReference type="CDD" id="cd03603">
    <property type="entry name" value="CLECT_VCBS"/>
    <property type="match status" value="1"/>
</dbReference>
<dbReference type="Pfam" id="PF00353">
    <property type="entry name" value="HemolysinCabind"/>
    <property type="match status" value="1"/>
</dbReference>
<dbReference type="Gene3D" id="3.10.100.10">
    <property type="entry name" value="Mannose-Binding Protein A, subunit A"/>
    <property type="match status" value="1"/>
</dbReference>
<evidence type="ECO:0000313" key="7">
    <source>
        <dbReference type="Proteomes" id="UP000321085"/>
    </source>
</evidence>
<dbReference type="Pfam" id="PF00059">
    <property type="entry name" value="Lectin_C"/>
    <property type="match status" value="1"/>
</dbReference>
<evidence type="ECO:0000256" key="1">
    <source>
        <dbReference type="ARBA" id="ARBA00001913"/>
    </source>
</evidence>
<dbReference type="GO" id="GO:0005509">
    <property type="term" value="F:calcium ion binding"/>
    <property type="evidence" value="ECO:0007669"/>
    <property type="project" value="InterPro"/>
</dbReference>
<dbReference type="InterPro" id="IPR013858">
    <property type="entry name" value="Peptidase_M10B_C"/>
</dbReference>
<dbReference type="InterPro" id="IPR016186">
    <property type="entry name" value="C-type_lectin-like/link_sf"/>
</dbReference>
<dbReference type="InterPro" id="IPR016187">
    <property type="entry name" value="CTDL_fold"/>
</dbReference>
<dbReference type="PANTHER" id="PTHR22803">
    <property type="entry name" value="MANNOSE, PHOSPHOLIPASE, LECTIN RECEPTOR RELATED"/>
    <property type="match status" value="1"/>
</dbReference>
<dbReference type="InterPro" id="IPR034007">
    <property type="entry name" value="CTLD_bac"/>
</dbReference>
<dbReference type="InterPro" id="IPR018511">
    <property type="entry name" value="Hemolysin-typ_Ca-bd_CS"/>
</dbReference>
<evidence type="ECO:0000256" key="2">
    <source>
        <dbReference type="ARBA" id="ARBA00004613"/>
    </source>
</evidence>
<keyword evidence="7" id="KW-1185">Reference proteome</keyword>
<proteinExistence type="predicted"/>
<dbReference type="InterPro" id="IPR050111">
    <property type="entry name" value="C-type_lectin/snaclec_domain"/>
</dbReference>
<dbReference type="PROSITE" id="PS00330">
    <property type="entry name" value="HEMOLYSIN_CALCIUM"/>
    <property type="match status" value="1"/>
</dbReference>
<protein>
    <recommendedName>
        <fullName evidence="5">C-type lectin domain-containing protein</fullName>
    </recommendedName>
</protein>
<dbReference type="PRINTS" id="PR00313">
    <property type="entry name" value="CABNDNGRPT"/>
</dbReference>
<dbReference type="OrthoDB" id="5380561at2"/>
<dbReference type="RefSeq" id="WP_114185061.1">
    <property type="nucleotide sequence ID" value="NZ_BJYU01000049.1"/>
</dbReference>
<dbReference type="Gene3D" id="2.150.10.10">
    <property type="entry name" value="Serralysin-like metalloprotease, C-terminal"/>
    <property type="match status" value="1"/>
</dbReference>
<accession>A0A512BV44</accession>
<dbReference type="InterPro" id="IPR001343">
    <property type="entry name" value="Hemolysn_Ca-bd"/>
</dbReference>
<dbReference type="AlphaFoldDB" id="A0A512BV44"/>
<dbReference type="GO" id="GO:0005615">
    <property type="term" value="C:extracellular space"/>
    <property type="evidence" value="ECO:0007669"/>
    <property type="project" value="InterPro"/>
</dbReference>
<evidence type="ECO:0000256" key="4">
    <source>
        <dbReference type="ARBA" id="ARBA00022737"/>
    </source>
</evidence>
<dbReference type="Pfam" id="PF08548">
    <property type="entry name" value="Peptidase_M10_C"/>
    <property type="match status" value="1"/>
</dbReference>
<feature type="domain" description="C-type lectin" evidence="5">
    <location>
        <begin position="6"/>
        <end position="134"/>
    </location>
</feature>